<keyword evidence="1" id="KW-0812">Transmembrane</keyword>
<evidence type="ECO:0000313" key="2">
    <source>
        <dbReference type="EMBL" id="AXH01276.1"/>
    </source>
</evidence>
<sequence length="225" mass="25677">MIQLLKSEMIKFKGSYQLYIILILSTIQLLTIPIYILSVNNTIVLENIIFLPMLGYCMITTIITLLVSEQEINANNYQNIKGSRNTASIWGVKLFVLDLLLSLLTIPLWVVVGIELEHFSYYFYVGIVSWLLLILLNHFHMLLTLFIAKGGNLLIAVVESLFILFATNKVFLNIFWIPVILPVNIILENNFRSTTNLLALTFYVVLLFVANLVIVTRKGAQSYTK</sequence>
<feature type="transmembrane region" description="Helical" evidence="1">
    <location>
        <begin position="153"/>
        <end position="177"/>
    </location>
</feature>
<dbReference type="InterPro" id="IPR049527">
    <property type="entry name" value="ABC_permease_NisG-like"/>
</dbReference>
<organism evidence="2">
    <name type="scientific">Streptococcus pneumoniae</name>
    <dbReference type="NCBI Taxonomy" id="1313"/>
    <lineage>
        <taxon>Bacteria</taxon>
        <taxon>Bacillati</taxon>
        <taxon>Bacillota</taxon>
        <taxon>Bacilli</taxon>
        <taxon>Lactobacillales</taxon>
        <taxon>Streptococcaceae</taxon>
        <taxon>Streptococcus</taxon>
    </lineage>
</organism>
<evidence type="ECO:0000256" key="1">
    <source>
        <dbReference type="SAM" id="Phobius"/>
    </source>
</evidence>
<dbReference type="RefSeq" id="WP_088777685.1">
    <property type="nucleotide sequence ID" value="NZ_FYOD01000001.1"/>
</dbReference>
<dbReference type="AlphaFoldDB" id="A0A384ZZW4"/>
<feature type="transmembrane region" description="Helical" evidence="1">
    <location>
        <begin position="48"/>
        <end position="68"/>
    </location>
</feature>
<protein>
    <submittedName>
        <fullName evidence="2">Lantibiotic transport/immunity protein SlhG</fullName>
    </submittedName>
</protein>
<feature type="transmembrane region" description="Helical" evidence="1">
    <location>
        <begin position="89"/>
        <end position="109"/>
    </location>
</feature>
<name>A0A384ZZW4_STREE</name>
<proteinExistence type="predicted"/>
<dbReference type="EMBL" id="MF990790">
    <property type="protein sequence ID" value="AXH01276.1"/>
    <property type="molecule type" value="Genomic_DNA"/>
</dbReference>
<reference evidence="2" key="1">
    <citation type="journal article" date="2018" name="Front. Microbiol.">
        <title>Genome Sequencing Reveals a Large and Diverse Repertoire of Antimicrobial Peptides.</title>
        <authorList>
            <person name="Rezaei Javan R."/>
            <person name="van Tonder A.J."/>
            <person name="King J.P."/>
            <person name="Harrold C.L."/>
            <person name="Brueggemann A.B."/>
        </authorList>
    </citation>
    <scope>NUCLEOTIDE SEQUENCE</scope>
    <source>
        <strain evidence="2">UoS3138</strain>
    </source>
</reference>
<gene>
    <name evidence="2" type="primary">slhG</name>
    <name evidence="2" type="ORF">streptolancidinH_00006</name>
</gene>
<keyword evidence="1" id="KW-0472">Membrane</keyword>
<accession>A0A384ZZW4</accession>
<feature type="transmembrane region" description="Helical" evidence="1">
    <location>
        <begin position="16"/>
        <end position="36"/>
    </location>
</feature>
<feature type="transmembrane region" description="Helical" evidence="1">
    <location>
        <begin position="197"/>
        <end position="215"/>
    </location>
</feature>
<keyword evidence="1" id="KW-1133">Transmembrane helix</keyword>
<dbReference type="CDD" id="cd21810">
    <property type="entry name" value="ABC-2_lan_permease_NisG-like"/>
    <property type="match status" value="1"/>
</dbReference>
<feature type="transmembrane region" description="Helical" evidence="1">
    <location>
        <begin position="121"/>
        <end position="146"/>
    </location>
</feature>